<reference evidence="1" key="1">
    <citation type="journal article" date="2021" name="Proc. Natl. Acad. Sci. U.S.A.">
        <title>A Catalog of Tens of Thousands of Viruses from Human Metagenomes Reveals Hidden Associations with Chronic Diseases.</title>
        <authorList>
            <person name="Tisza M.J."/>
            <person name="Buck C.B."/>
        </authorList>
    </citation>
    <scope>NUCLEOTIDE SEQUENCE</scope>
    <source>
        <strain evidence="1">CtJcm18</strain>
    </source>
</reference>
<organism evidence="1">
    <name type="scientific">Siphoviridae sp. ctJcm18</name>
    <dbReference type="NCBI Taxonomy" id="2825433"/>
    <lineage>
        <taxon>Viruses</taxon>
        <taxon>Duplodnaviria</taxon>
        <taxon>Heunggongvirae</taxon>
        <taxon>Uroviricota</taxon>
        <taxon>Caudoviricetes</taxon>
    </lineage>
</organism>
<accession>A0A8S5P3Z8</accession>
<sequence>MKKFMVTDTCEREIGHPYFFDTMEKAQIHLFNLFLEACRHLDADDYNKYVVTTKEELEKAIDSLIDNDIFDDENNFEGTCAWAETTNHDNWDGKIFEIEI</sequence>
<proteinExistence type="predicted"/>
<name>A0A8S5P3Z8_9CAUD</name>
<protein>
    <submittedName>
        <fullName evidence="1">Uncharacterized protein</fullName>
    </submittedName>
</protein>
<evidence type="ECO:0000313" key="1">
    <source>
        <dbReference type="EMBL" id="DAE01352.1"/>
    </source>
</evidence>
<dbReference type="EMBL" id="BK015323">
    <property type="protein sequence ID" value="DAE01352.1"/>
    <property type="molecule type" value="Genomic_DNA"/>
</dbReference>